<keyword evidence="2" id="KW-1185">Reference proteome</keyword>
<accession>A0ABW2S7F6</accession>
<dbReference type="RefSeq" id="WP_382198722.1">
    <property type="nucleotide sequence ID" value="NZ_JBHTBZ010000009.1"/>
</dbReference>
<dbReference type="EMBL" id="JBHTBZ010000009">
    <property type="protein sequence ID" value="MFC7459476.1"/>
    <property type="molecule type" value="Genomic_DNA"/>
</dbReference>
<reference evidence="2" key="1">
    <citation type="journal article" date="2019" name="Int. J. Syst. Evol. Microbiol.">
        <title>The Global Catalogue of Microorganisms (GCM) 10K type strain sequencing project: providing services to taxonomists for standard genome sequencing and annotation.</title>
        <authorList>
            <consortium name="The Broad Institute Genomics Platform"/>
            <consortium name="The Broad Institute Genome Sequencing Center for Infectious Disease"/>
            <person name="Wu L."/>
            <person name="Ma J."/>
        </authorList>
    </citation>
    <scope>NUCLEOTIDE SEQUENCE [LARGE SCALE GENOMIC DNA]</scope>
    <source>
        <strain evidence="2">CCUG 53903</strain>
    </source>
</reference>
<evidence type="ECO:0000313" key="1">
    <source>
        <dbReference type="EMBL" id="MFC7459476.1"/>
    </source>
</evidence>
<dbReference type="PROSITE" id="PS51257">
    <property type="entry name" value="PROKAR_LIPOPROTEIN"/>
    <property type="match status" value="1"/>
</dbReference>
<sequence length="127" mass="13956">MIRLFNFALLALLAGCVSTEMKGYMGKDIREVVLVNGPPINELDMGGGVRAFQFKWGGGTIVVPQTSRTTGQVNTYGNTAVVNATTTTTGGQVIHNEGCTISYLTKWSEERQGWVIFDYRYPKQLVC</sequence>
<proteinExistence type="predicted"/>
<name>A0ABW2S7F6_9BURK</name>
<dbReference type="Proteomes" id="UP001596457">
    <property type="component" value="Unassembled WGS sequence"/>
</dbReference>
<gene>
    <name evidence="1" type="ORF">ACFQU0_03435</name>
</gene>
<evidence type="ECO:0000313" key="2">
    <source>
        <dbReference type="Proteomes" id="UP001596457"/>
    </source>
</evidence>
<organism evidence="1 2">
    <name type="scientific">Hydrogenophaga defluvii</name>
    <dbReference type="NCBI Taxonomy" id="249410"/>
    <lineage>
        <taxon>Bacteria</taxon>
        <taxon>Pseudomonadati</taxon>
        <taxon>Pseudomonadota</taxon>
        <taxon>Betaproteobacteria</taxon>
        <taxon>Burkholderiales</taxon>
        <taxon>Comamonadaceae</taxon>
        <taxon>Hydrogenophaga</taxon>
    </lineage>
</organism>
<evidence type="ECO:0008006" key="3">
    <source>
        <dbReference type="Google" id="ProtNLM"/>
    </source>
</evidence>
<comment type="caution">
    <text evidence="1">The sequence shown here is derived from an EMBL/GenBank/DDBJ whole genome shotgun (WGS) entry which is preliminary data.</text>
</comment>
<protein>
    <recommendedName>
        <fullName evidence="3">Lipoprotein</fullName>
    </recommendedName>
</protein>